<accession>A0A9D5JWC4</accession>
<reference evidence="2" key="1">
    <citation type="submission" date="2019-11" db="EMBL/GenBank/DDBJ databases">
        <title>Microbial mats filling the niche in hypersaline microbial mats.</title>
        <authorList>
            <person name="Wong H.L."/>
            <person name="Macleod F.I."/>
            <person name="White R.A. III"/>
            <person name="Burns B.P."/>
        </authorList>
    </citation>
    <scope>NUCLEOTIDE SEQUENCE</scope>
    <source>
        <strain evidence="2">Rbin_158</strain>
    </source>
</reference>
<keyword evidence="1" id="KW-0472">Membrane</keyword>
<dbReference type="EMBL" id="WJJP01000421">
    <property type="protein sequence ID" value="MBD3325494.1"/>
    <property type="molecule type" value="Genomic_DNA"/>
</dbReference>
<evidence type="ECO:0000256" key="1">
    <source>
        <dbReference type="SAM" id="Phobius"/>
    </source>
</evidence>
<keyword evidence="1" id="KW-1133">Transmembrane helix</keyword>
<evidence type="ECO:0000313" key="2">
    <source>
        <dbReference type="EMBL" id="MBD3325494.1"/>
    </source>
</evidence>
<gene>
    <name evidence="2" type="ORF">GF339_12965</name>
</gene>
<protein>
    <submittedName>
        <fullName evidence="2">Uncharacterized protein</fullName>
    </submittedName>
</protein>
<dbReference type="Proteomes" id="UP000649604">
    <property type="component" value="Unassembled WGS sequence"/>
</dbReference>
<keyword evidence="1" id="KW-0812">Transmembrane</keyword>
<evidence type="ECO:0000313" key="3">
    <source>
        <dbReference type="Proteomes" id="UP000649604"/>
    </source>
</evidence>
<dbReference type="AlphaFoldDB" id="A0A9D5JWC4"/>
<feature type="transmembrane region" description="Helical" evidence="1">
    <location>
        <begin position="12"/>
        <end position="33"/>
    </location>
</feature>
<comment type="caution">
    <text evidence="2">The sequence shown here is derived from an EMBL/GenBank/DDBJ whole genome shotgun (WGS) entry which is preliminary data.</text>
</comment>
<organism evidence="2 3">
    <name type="scientific">candidate division KSB3 bacterium</name>
    <dbReference type="NCBI Taxonomy" id="2044937"/>
    <lineage>
        <taxon>Bacteria</taxon>
        <taxon>candidate division KSB3</taxon>
    </lineage>
</organism>
<name>A0A9D5JWC4_9BACT</name>
<sequence>MEDFVSYATQYLVPLVPLVFALTALSQLVLGLLSRMGKKPKIEVYPAGNIEIGFSQHGPTVALFGTLRAQNTDAFIAKMEIALKQPEHNLCRVLEWRAFKPYTFGLLPDDDVELELTSAFLLGTKAPFKYNVVFVDDPFLTEYAPQVLQVKTLWTQYVQDSSAQDVPLQTLFGAFVKTEEAQAILGKLTNASYWNAGTYTLDMRIQSSQPTKVHTTSFQFTLSPEQADILRGNIIKILQLVCGLDVTCQYVYPEYQTRK</sequence>
<proteinExistence type="predicted"/>